<dbReference type="RefSeq" id="WP_274261001.1">
    <property type="nucleotide sequence ID" value="NZ_CP117884.1"/>
</dbReference>
<keyword evidence="3" id="KW-1185">Reference proteome</keyword>
<dbReference type="EMBL" id="CP117884">
    <property type="protein sequence ID" value="WDF83086.1"/>
    <property type="molecule type" value="Genomic_DNA"/>
</dbReference>
<protein>
    <submittedName>
        <fullName evidence="2">Ribonuclease G</fullName>
    </submittedName>
</protein>
<keyword evidence="1" id="KW-0812">Transmembrane</keyword>
<evidence type="ECO:0000313" key="3">
    <source>
        <dbReference type="Proteomes" id="UP001220377"/>
    </source>
</evidence>
<keyword evidence="1" id="KW-0472">Membrane</keyword>
<accession>A0ABY7WSI2</accession>
<gene>
    <name evidence="2" type="ORF">PQ472_02310</name>
</gene>
<feature type="transmembrane region" description="Helical" evidence="1">
    <location>
        <begin position="79"/>
        <end position="103"/>
    </location>
</feature>
<evidence type="ECO:0000313" key="2">
    <source>
        <dbReference type="EMBL" id="WDF83086.1"/>
    </source>
</evidence>
<dbReference type="Proteomes" id="UP001220377">
    <property type="component" value="Chromosome"/>
</dbReference>
<keyword evidence="1" id="KW-1133">Transmembrane helix</keyword>
<name>A0ABY7WSI2_9LACO</name>
<evidence type="ECO:0000256" key="1">
    <source>
        <dbReference type="SAM" id="Phobius"/>
    </source>
</evidence>
<reference evidence="2 3" key="1">
    <citation type="submission" date="2023-02" db="EMBL/GenBank/DDBJ databases">
        <title>Genome sequence of Lacticaseibacillus sp. KACC 23028.</title>
        <authorList>
            <person name="Kim S."/>
            <person name="Heo J."/>
            <person name="Kwon S.-W."/>
        </authorList>
    </citation>
    <scope>NUCLEOTIDE SEQUENCE [LARGE SCALE GENOMIC DNA]</scope>
    <source>
        <strain evidence="2 3">KACC 23028</strain>
    </source>
</reference>
<organism evidence="2 3">
    <name type="scientific">Lacticaseibacillus pabuli</name>
    <dbReference type="NCBI Taxonomy" id="3025672"/>
    <lineage>
        <taxon>Bacteria</taxon>
        <taxon>Bacillati</taxon>
        <taxon>Bacillota</taxon>
        <taxon>Bacilli</taxon>
        <taxon>Lactobacillales</taxon>
        <taxon>Lactobacillaceae</taxon>
        <taxon>Lacticaseibacillus</taxon>
    </lineage>
</organism>
<feature type="transmembrane region" description="Helical" evidence="1">
    <location>
        <begin position="29"/>
        <end position="49"/>
    </location>
</feature>
<sequence>MKEVPYEVKHWNWGAFMFNITWGLGNKTYLPLLTLIPIFNIVWIFVVGAKGNEWAWKNGDYEDVKTFLKVQETWNRAGIWQIILAVIGVLIYIVALALMVAAFNPSQTY</sequence>
<proteinExistence type="predicted"/>